<reference evidence="1 2" key="1">
    <citation type="submission" date="2017-04" db="EMBL/GenBank/DDBJ databases">
        <title>Whole Genome Sequence of 1,4-Dioxane Degrading Bacterium Mycobacterium dioxanotrophicus PH-06.</title>
        <authorList>
            <person name="He Y."/>
        </authorList>
    </citation>
    <scope>NUCLEOTIDE SEQUENCE [LARGE SCALE GENOMIC DNA]</scope>
    <source>
        <strain evidence="1 2">PH-06</strain>
    </source>
</reference>
<gene>
    <name evidence="1" type="ORF">BTO20_29265</name>
</gene>
<evidence type="ECO:0000313" key="1">
    <source>
        <dbReference type="EMBL" id="ART72094.1"/>
    </source>
</evidence>
<accession>A0A1Y0CAN2</accession>
<proteinExistence type="predicted"/>
<organism evidence="1 2">
    <name type="scientific">Mycobacterium dioxanotrophicus</name>
    <dbReference type="NCBI Taxonomy" id="482462"/>
    <lineage>
        <taxon>Bacteria</taxon>
        <taxon>Bacillati</taxon>
        <taxon>Actinomycetota</taxon>
        <taxon>Actinomycetes</taxon>
        <taxon>Mycobacteriales</taxon>
        <taxon>Mycobacteriaceae</taxon>
        <taxon>Mycobacterium</taxon>
    </lineage>
</organism>
<sequence length="163" mass="16592">MFLVPLSAVVHGVVVAEPPLVVLRVRVVTVVPVHIARITGVAAVLPPFVAAVAVPAVAVVPAPVVAGPVVPPPVISPAVVAPAVVAPPVETEEVVAVLVIAAEVVVVPIGGVVAVERSPRLVVVTQVLKVRGERRGVRLWPVGCGGVRDAERRRAVVVGRDAA</sequence>
<keyword evidence="2" id="KW-1185">Reference proteome</keyword>
<dbReference type="KEGG" id="mdx:BTO20_29265"/>
<dbReference type="AlphaFoldDB" id="A0A1Y0CAN2"/>
<dbReference type="Proteomes" id="UP000195331">
    <property type="component" value="Chromosome"/>
</dbReference>
<protein>
    <submittedName>
        <fullName evidence="1">Uncharacterized protein</fullName>
    </submittedName>
</protein>
<name>A0A1Y0CAN2_9MYCO</name>
<evidence type="ECO:0000313" key="2">
    <source>
        <dbReference type="Proteomes" id="UP000195331"/>
    </source>
</evidence>
<dbReference type="EMBL" id="CP020809">
    <property type="protein sequence ID" value="ART72094.1"/>
    <property type="molecule type" value="Genomic_DNA"/>
</dbReference>